<feature type="domain" description="Adenovirus E3 region protein CR1" evidence="7">
    <location>
        <begin position="253"/>
        <end position="332"/>
    </location>
</feature>
<evidence type="ECO:0000256" key="4">
    <source>
        <dbReference type="SAM" id="MobiDB-lite"/>
    </source>
</evidence>
<sequence>MNTLTSVVLLSLLVAFSQGQAVHENLEISYGCNGTLIGPPKTPVEWYDGRGHKLCAGTDTFRKELNHTCNLQNMTLTFVNLTHKGTYYGFGSDNKNSKVYQVTIKPPVLTTRRPLLKPEDVVITKGSNKTLVGPPDTPVDWYDGSGHKLCKGKEVHYPELNHTCDEQNLTLIFVNATFKGTYYGFRKDGTDKKEYRVTIDDLYAKQLKQEKDEKPRSGHDRQKAKTDERQNIKTEEKQKPKTEERHRQRDVVKEVSFKTGTNQTLVGPPGSKVDWLKVSNGGTFSELCKGDDKHYSCNSQNLTIINITRSDEGSYYGSNDGSAHYRVSVYDPVQKKKVMKIQPHTTKRTTTKGTTKSSTNESDENFALQQGNGENQSDESNVPSATVAIVVGVIAGFITLIIVILCYICCRKRPRAYNHMVDPLLSFSY</sequence>
<feature type="compositionally biased region" description="Basic residues" evidence="4">
    <location>
        <begin position="338"/>
        <end position="350"/>
    </location>
</feature>
<dbReference type="Proteomes" id="UP000315317">
    <property type="component" value="Segment"/>
</dbReference>
<keyword evidence="2" id="KW-0244">Early protein</keyword>
<dbReference type="InterPro" id="IPR003471">
    <property type="entry name" value="Adeno_E3_CR1"/>
</dbReference>
<feature type="domain" description="Adenovirus E3 region protein CR1" evidence="7">
    <location>
        <begin position="117"/>
        <end position="201"/>
    </location>
</feature>
<evidence type="ECO:0000256" key="2">
    <source>
        <dbReference type="ARBA" id="ARBA00022518"/>
    </source>
</evidence>
<evidence type="ECO:0000256" key="3">
    <source>
        <dbReference type="ARBA" id="ARBA00023180"/>
    </source>
</evidence>
<comment type="similarity">
    <text evidence="1">Belongs to the adenoviridae E3_20 family.</text>
</comment>
<name>A0A291B0G0_9ADEN</name>
<feature type="domain" description="Adenovirus E3 region protein CR1" evidence="7">
    <location>
        <begin position="20"/>
        <end position="106"/>
    </location>
</feature>
<evidence type="ECO:0000256" key="5">
    <source>
        <dbReference type="SAM" id="Phobius"/>
    </source>
</evidence>
<dbReference type="EMBL" id="MF416150">
    <property type="protein sequence ID" value="ATE86982.1"/>
    <property type="molecule type" value="Genomic_DNA"/>
</dbReference>
<evidence type="ECO:0000259" key="6">
    <source>
        <dbReference type="Pfam" id="PF02439"/>
    </source>
</evidence>
<evidence type="ECO:0000259" key="7">
    <source>
        <dbReference type="Pfam" id="PF02440"/>
    </source>
</evidence>
<keyword evidence="3" id="KW-0325">Glycoprotein</keyword>
<feature type="domain" description="Adenovirus E3 region protein CR2" evidence="6">
    <location>
        <begin position="382"/>
        <end position="420"/>
    </location>
</feature>
<evidence type="ECO:0000313" key="8">
    <source>
        <dbReference type="EMBL" id="ATE86982.1"/>
    </source>
</evidence>
<dbReference type="Pfam" id="PF02440">
    <property type="entry name" value="Adeno_E3_CR1"/>
    <property type="match status" value="3"/>
</dbReference>
<organism evidence="8">
    <name type="scientific">Human mastadenovirus D</name>
    <dbReference type="NCBI Taxonomy" id="130310"/>
    <lineage>
        <taxon>Viruses</taxon>
        <taxon>Varidnaviria</taxon>
        <taxon>Bamfordvirae</taxon>
        <taxon>Preplasmiviricota</taxon>
        <taxon>Polisuviricotina</taxon>
        <taxon>Pharingeaviricetes</taxon>
        <taxon>Rowavirales</taxon>
        <taxon>Adenoviridae</taxon>
        <taxon>Mastadenovirus</taxon>
        <taxon>Mastadenovirus dominans</taxon>
    </lineage>
</organism>
<dbReference type="Pfam" id="PF02439">
    <property type="entry name" value="Adeno_E3_CR2"/>
    <property type="match status" value="1"/>
</dbReference>
<evidence type="ECO:0000256" key="1">
    <source>
        <dbReference type="ARBA" id="ARBA00006132"/>
    </source>
</evidence>
<dbReference type="InterPro" id="IPR003470">
    <property type="entry name" value="Adeno_E3_CR2"/>
</dbReference>
<keyword evidence="5" id="KW-1133">Transmembrane helix</keyword>
<accession>A0A291B0G0</accession>
<feature type="region of interest" description="Disordered" evidence="4">
    <location>
        <begin position="208"/>
        <end position="249"/>
    </location>
</feature>
<feature type="region of interest" description="Disordered" evidence="4">
    <location>
        <begin position="338"/>
        <end position="363"/>
    </location>
</feature>
<protein>
    <submittedName>
        <fullName evidence="8">Membrane glycoprotein E3 CR1-beta</fullName>
    </submittedName>
</protein>
<keyword evidence="5" id="KW-0812">Transmembrane</keyword>
<feature type="transmembrane region" description="Helical" evidence="5">
    <location>
        <begin position="385"/>
        <end position="410"/>
    </location>
</feature>
<proteinExistence type="inferred from homology"/>
<reference evidence="8" key="1">
    <citation type="journal article" date="2017" name="Virus Res.">
        <title>The complete genome sequence of human adenovirus 84, a highly recombinant new Human mastadenovirus D type with a unique fiber gene.</title>
        <authorList>
            <person name="Kajan G.L."/>
            <person name="Kajon A.E."/>
            <person name="Pinto A.C."/>
            <person name="Bartha D."/>
            <person name="Arnberg N."/>
        </authorList>
    </citation>
    <scope>NUCLEOTIDE SEQUENCE [LARGE SCALE GENOMIC DNA]</scope>
    <source>
        <strain evidence="8">Hu/PAN/P309886/2011/84 [P43H17F84]</strain>
    </source>
</reference>
<keyword evidence="5" id="KW-0472">Membrane</keyword>